<keyword evidence="3" id="KW-0206">Cytoskeleton</keyword>
<feature type="domain" description="CFAP91" evidence="9">
    <location>
        <begin position="133"/>
        <end position="293"/>
    </location>
</feature>
<dbReference type="InParanoid" id="A0A0P8XE66"/>
<feature type="coiled-coil region" evidence="7">
    <location>
        <begin position="262"/>
        <end position="289"/>
    </location>
</feature>
<feature type="compositionally biased region" description="Basic and acidic residues" evidence="8">
    <location>
        <begin position="1008"/>
        <end position="1017"/>
    </location>
</feature>
<evidence type="ECO:0000256" key="6">
    <source>
        <dbReference type="ARBA" id="ARBA00029555"/>
    </source>
</evidence>
<evidence type="ECO:0000313" key="11">
    <source>
        <dbReference type="Proteomes" id="UP000007801"/>
    </source>
</evidence>
<dbReference type="Proteomes" id="UP000007801">
    <property type="component" value="Unassembled WGS sequence"/>
</dbReference>
<comment type="similarity">
    <text evidence="5">Belongs to the CFAP91 family.</text>
</comment>
<sequence>MRNRKQKMSNSVQEERKERIMRFIEENRIKESRLNDKSRASKKDAELASCLISTPTMDLRLTGGTIKPAGKIPRTDSECRFHAPGQSFLQKRSSNVAISVLELVNPQPLKQLKNKCDFFPKYEYPHPNKDQTTQTLYRESSAQTLAFLPEVLDKENVKPFELFSLPSVLPGDKPPGLYEAEVLERSRKRWTFRDALKANLGVLLKDAREKAIKSQYKPLLEAFEWEQWIEREEYIQECQMMRLEIVIKMFDKREKEMHSASKSRIEKACEEIEKRRQAALQKNEREYNRGMHRLEISLSKSSRKWQRQSPLHSLSNPCSEFYAPLMRHGVDPARRSYVPKTERKAFDMRIDDLEKQVNMSSLKCPFRSLKKWSKPKEHMREYEQNFCNEKTLQKLFDTLKTLRTQSTKDKEAPRCLRKRVKPYVHLEHSHSRLNTLDNLYETQKIDVHASFKEPHKPPSDWRLKPQLNSYCCNDPKYLVAENNQKAIEDILNSFEGTYIGWYMQFLSEEMARFTEQRRLHILAVLAQKERWRREAAEAGLRQRENDIRRLYEEMFQKTSTINQKVSNDYIKSILTTDMQNYAQGVAVENTTHLARQIDGDIERWLESFKLIQNPLTFVPLRMMLKDMVSPDLDEVLRHHESFMVVKYVVEDVLFPKMWNGLDNFDIAFTLTSDLIDRLIDNDLYLFSTDSESETPQKPSWYEAEAIIRKLIRQAVPGRRWMEPNERIVHEIYNSLVDNVFMEILNNMELALSTTELIELCSFLSHGDIGSSDDIRAKENEDMFSIGNVSSMPDTEFIRSNILNMIKKQKGDKITGELENLDHYITDDVSVGLDTLLGSQIYTPAVNTNQESNDIFSLKSTYNISDQNRLKILKGRGYRIMLPTMTEMIPDRAKRTLKENEKESLELQKQRDSLDSGKQRDSLHSGKLDSEKKKETLALGKQKDTFASLGKSQDSQQNQESAKENQEPLDSQMGKTEDSKIRDYKREQNINELGPDGQTVENKYVEEVKPSGSDEDHINKKRMPPESVKNRKEDGNNLIEEVITEVSTRRSYENIAFDIITQILGNEFRDDESELNENQNQDGFFTVNVEHISRQSDKDMLENKLMQHMDDPDIKEGNKSSNFSLAFNANHRFGPSESDVLIAPSIADMEKIHETEGKPSLTAGPSDQSTVVYGQKATTSQLKK</sequence>
<keyword evidence="4" id="KW-0966">Cell projection</keyword>
<feature type="region of interest" description="Disordered" evidence="8">
    <location>
        <begin position="1150"/>
        <end position="1183"/>
    </location>
</feature>
<evidence type="ECO:0000313" key="10">
    <source>
        <dbReference type="EMBL" id="KPU73119.1"/>
    </source>
</evidence>
<evidence type="ECO:0000256" key="7">
    <source>
        <dbReference type="SAM" id="Coils"/>
    </source>
</evidence>
<reference evidence="10 11" key="1">
    <citation type="journal article" date="2007" name="Nature">
        <title>Evolution of genes and genomes on the Drosophila phylogeny.</title>
        <authorList>
            <consortium name="Drosophila 12 Genomes Consortium"/>
            <person name="Clark A.G."/>
            <person name="Eisen M.B."/>
            <person name="Smith D.R."/>
            <person name="Bergman C.M."/>
            <person name="Oliver B."/>
            <person name="Markow T.A."/>
            <person name="Kaufman T.C."/>
            <person name="Kellis M."/>
            <person name="Gelbart W."/>
            <person name="Iyer V.N."/>
            <person name="Pollard D.A."/>
            <person name="Sackton T.B."/>
            <person name="Larracuente A.M."/>
            <person name="Singh N.D."/>
            <person name="Abad J.P."/>
            <person name="Abt D.N."/>
            <person name="Adryan B."/>
            <person name="Aguade M."/>
            <person name="Akashi H."/>
            <person name="Anderson W.W."/>
            <person name="Aquadro C.F."/>
            <person name="Ardell D.H."/>
            <person name="Arguello R."/>
            <person name="Artieri C.G."/>
            <person name="Barbash D.A."/>
            <person name="Barker D."/>
            <person name="Barsanti P."/>
            <person name="Batterham P."/>
            <person name="Batzoglou S."/>
            <person name="Begun D."/>
            <person name="Bhutkar A."/>
            <person name="Blanco E."/>
            <person name="Bosak S.A."/>
            <person name="Bradley R.K."/>
            <person name="Brand A.D."/>
            <person name="Brent M.R."/>
            <person name="Brooks A.N."/>
            <person name="Brown R.H."/>
            <person name="Butlin R.K."/>
            <person name="Caggese C."/>
            <person name="Calvi B.R."/>
            <person name="Bernardo de Carvalho A."/>
            <person name="Caspi A."/>
            <person name="Castrezana S."/>
            <person name="Celniker S.E."/>
            <person name="Chang J.L."/>
            <person name="Chapple C."/>
            <person name="Chatterji S."/>
            <person name="Chinwalla A."/>
            <person name="Civetta A."/>
            <person name="Clifton S.W."/>
            <person name="Comeron J.M."/>
            <person name="Costello J.C."/>
            <person name="Coyne J.A."/>
            <person name="Daub J."/>
            <person name="David R.G."/>
            <person name="Delcher A.L."/>
            <person name="Delehaunty K."/>
            <person name="Do C.B."/>
            <person name="Ebling H."/>
            <person name="Edwards K."/>
            <person name="Eickbush T."/>
            <person name="Evans J.D."/>
            <person name="Filipski A."/>
            <person name="Findeiss S."/>
            <person name="Freyhult E."/>
            <person name="Fulton L."/>
            <person name="Fulton R."/>
            <person name="Garcia A.C."/>
            <person name="Gardiner A."/>
            <person name="Garfield D.A."/>
            <person name="Garvin B.E."/>
            <person name="Gibson G."/>
            <person name="Gilbert D."/>
            <person name="Gnerre S."/>
            <person name="Godfrey J."/>
            <person name="Good R."/>
            <person name="Gotea V."/>
            <person name="Gravely B."/>
            <person name="Greenberg A.J."/>
            <person name="Griffiths-Jones S."/>
            <person name="Gross S."/>
            <person name="Guigo R."/>
            <person name="Gustafson E.A."/>
            <person name="Haerty W."/>
            <person name="Hahn M.W."/>
            <person name="Halligan D.L."/>
            <person name="Halpern A.L."/>
            <person name="Halter G.M."/>
            <person name="Han M.V."/>
            <person name="Heger A."/>
            <person name="Hillier L."/>
            <person name="Hinrichs A.S."/>
            <person name="Holmes I."/>
            <person name="Hoskins R.A."/>
            <person name="Hubisz M.J."/>
            <person name="Hultmark D."/>
            <person name="Huntley M.A."/>
            <person name="Jaffe D.B."/>
            <person name="Jagadeeshan S."/>
            <person name="Jeck W.R."/>
            <person name="Johnson J."/>
            <person name="Jones C.D."/>
            <person name="Jordan W.C."/>
            <person name="Karpen G.H."/>
            <person name="Kataoka E."/>
            <person name="Keightley P.D."/>
            <person name="Kheradpour P."/>
            <person name="Kirkness E.F."/>
            <person name="Koerich L.B."/>
            <person name="Kristiansen K."/>
            <person name="Kudrna D."/>
            <person name="Kulathinal R.J."/>
            <person name="Kumar S."/>
            <person name="Kwok R."/>
            <person name="Lander E."/>
            <person name="Langley C.H."/>
            <person name="Lapoint R."/>
            <person name="Lazzaro B.P."/>
            <person name="Lee S.J."/>
            <person name="Levesque L."/>
            <person name="Li R."/>
            <person name="Lin C.F."/>
            <person name="Lin M.F."/>
            <person name="Lindblad-Toh K."/>
            <person name="Llopart A."/>
            <person name="Long M."/>
            <person name="Low L."/>
            <person name="Lozovsky E."/>
            <person name="Lu J."/>
            <person name="Luo M."/>
            <person name="Machado C.A."/>
            <person name="Makalowski W."/>
            <person name="Marzo M."/>
            <person name="Matsuda M."/>
            <person name="Matzkin L."/>
            <person name="McAllister B."/>
            <person name="McBride C.S."/>
            <person name="McKernan B."/>
            <person name="McKernan K."/>
            <person name="Mendez-Lago M."/>
            <person name="Minx P."/>
            <person name="Mollenhauer M.U."/>
            <person name="Montooth K."/>
            <person name="Mount S.M."/>
            <person name="Mu X."/>
            <person name="Myers E."/>
            <person name="Negre B."/>
            <person name="Newfeld S."/>
            <person name="Nielsen R."/>
            <person name="Noor M.A."/>
            <person name="O'Grady P."/>
            <person name="Pachter L."/>
            <person name="Papaceit M."/>
            <person name="Parisi M.J."/>
            <person name="Parisi M."/>
            <person name="Parts L."/>
            <person name="Pedersen J.S."/>
            <person name="Pesole G."/>
            <person name="Phillippy A.M."/>
            <person name="Ponting C.P."/>
            <person name="Pop M."/>
            <person name="Porcelli D."/>
            <person name="Powell J.R."/>
            <person name="Prohaska S."/>
            <person name="Pruitt K."/>
            <person name="Puig M."/>
            <person name="Quesneville H."/>
            <person name="Ram K.R."/>
            <person name="Rand D."/>
            <person name="Rasmussen M.D."/>
            <person name="Reed L.K."/>
            <person name="Reenan R."/>
            <person name="Reily A."/>
            <person name="Remington K.A."/>
            <person name="Rieger T.T."/>
            <person name="Ritchie M.G."/>
            <person name="Robin C."/>
            <person name="Rogers Y.H."/>
            <person name="Rohde C."/>
            <person name="Rozas J."/>
            <person name="Rubenfield M.J."/>
            <person name="Ruiz A."/>
            <person name="Russo S."/>
            <person name="Salzberg S.L."/>
            <person name="Sanchez-Gracia A."/>
            <person name="Saranga D.J."/>
            <person name="Sato H."/>
            <person name="Schaeffer S.W."/>
            <person name="Schatz M.C."/>
            <person name="Schlenke T."/>
            <person name="Schwartz R."/>
            <person name="Segarra C."/>
            <person name="Singh R.S."/>
            <person name="Sirot L."/>
            <person name="Sirota M."/>
            <person name="Sisneros N.B."/>
            <person name="Smith C.D."/>
            <person name="Smith T.F."/>
            <person name="Spieth J."/>
            <person name="Stage D.E."/>
            <person name="Stark A."/>
            <person name="Stephan W."/>
            <person name="Strausberg R.L."/>
            <person name="Strempel S."/>
            <person name="Sturgill D."/>
            <person name="Sutton G."/>
            <person name="Sutton G.G."/>
            <person name="Tao W."/>
            <person name="Teichmann S."/>
            <person name="Tobari Y.N."/>
            <person name="Tomimura Y."/>
            <person name="Tsolas J.M."/>
            <person name="Valente V.L."/>
            <person name="Venter E."/>
            <person name="Venter J.C."/>
            <person name="Vicario S."/>
            <person name="Vieira F.G."/>
            <person name="Vilella A.J."/>
            <person name="Villasante A."/>
            <person name="Walenz B."/>
            <person name="Wang J."/>
            <person name="Wasserman M."/>
            <person name="Watts T."/>
            <person name="Wilson D."/>
            <person name="Wilson R.K."/>
            <person name="Wing R.A."/>
            <person name="Wolfner M.F."/>
            <person name="Wong A."/>
            <person name="Wong G.K."/>
            <person name="Wu C.I."/>
            <person name="Wu G."/>
            <person name="Yamamoto D."/>
            <person name="Yang H.P."/>
            <person name="Yang S.P."/>
            <person name="Yorke J.A."/>
            <person name="Yoshida K."/>
            <person name="Zdobnov E."/>
            <person name="Zhang P."/>
            <person name="Zhang Y."/>
            <person name="Zimin A.V."/>
            <person name="Baldwin J."/>
            <person name="Abdouelleil A."/>
            <person name="Abdulkadir J."/>
            <person name="Abebe A."/>
            <person name="Abera B."/>
            <person name="Abreu J."/>
            <person name="Acer S.C."/>
            <person name="Aftuck L."/>
            <person name="Alexander A."/>
            <person name="An P."/>
            <person name="Anderson E."/>
            <person name="Anderson S."/>
            <person name="Arachi H."/>
            <person name="Azer M."/>
            <person name="Bachantsang P."/>
            <person name="Barry A."/>
            <person name="Bayul T."/>
            <person name="Berlin A."/>
            <person name="Bessette D."/>
            <person name="Bloom T."/>
            <person name="Blye J."/>
            <person name="Boguslavskiy L."/>
            <person name="Bonnet C."/>
            <person name="Boukhgalter B."/>
            <person name="Bourzgui I."/>
            <person name="Brown A."/>
            <person name="Cahill P."/>
            <person name="Channer S."/>
            <person name="Cheshatsang Y."/>
            <person name="Chuda L."/>
            <person name="Citroen M."/>
            <person name="Collymore A."/>
            <person name="Cooke P."/>
            <person name="Costello M."/>
            <person name="D'Aco K."/>
            <person name="Daza R."/>
            <person name="De Haan G."/>
            <person name="DeGray S."/>
            <person name="DeMaso C."/>
            <person name="Dhargay N."/>
            <person name="Dooley K."/>
            <person name="Dooley E."/>
            <person name="Doricent M."/>
            <person name="Dorje P."/>
            <person name="Dorjee K."/>
            <person name="Dupes A."/>
            <person name="Elong R."/>
            <person name="Falk J."/>
            <person name="Farina A."/>
            <person name="Faro S."/>
            <person name="Ferguson D."/>
            <person name="Fisher S."/>
            <person name="Foley C.D."/>
            <person name="Franke A."/>
            <person name="Friedrich D."/>
            <person name="Gadbois L."/>
            <person name="Gearin G."/>
            <person name="Gearin C.R."/>
            <person name="Giannoukos G."/>
            <person name="Goode T."/>
            <person name="Graham J."/>
            <person name="Grandbois E."/>
            <person name="Grewal S."/>
            <person name="Gyaltsen K."/>
            <person name="Hafez N."/>
            <person name="Hagos B."/>
            <person name="Hall J."/>
            <person name="Henson C."/>
            <person name="Hollinger A."/>
            <person name="Honan T."/>
            <person name="Huard M.D."/>
            <person name="Hughes L."/>
            <person name="Hurhula B."/>
            <person name="Husby M.E."/>
            <person name="Kamat A."/>
            <person name="Kanga B."/>
            <person name="Kashin S."/>
            <person name="Khazanovich D."/>
            <person name="Kisner P."/>
            <person name="Lance K."/>
            <person name="Lara M."/>
            <person name="Lee W."/>
            <person name="Lennon N."/>
            <person name="Letendre F."/>
            <person name="LeVine R."/>
            <person name="Lipovsky A."/>
            <person name="Liu X."/>
            <person name="Liu J."/>
            <person name="Liu S."/>
            <person name="Lokyitsang T."/>
            <person name="Lokyitsang Y."/>
            <person name="Lubonja R."/>
            <person name="Lui A."/>
            <person name="MacDonald P."/>
            <person name="Magnisalis V."/>
            <person name="Maru K."/>
            <person name="Matthews C."/>
            <person name="McCusker W."/>
            <person name="McDonough S."/>
            <person name="Mehta T."/>
            <person name="Meldrim J."/>
            <person name="Meneus L."/>
            <person name="Mihai O."/>
            <person name="Mihalev A."/>
            <person name="Mihova T."/>
            <person name="Mittelman R."/>
            <person name="Mlenga V."/>
            <person name="Montmayeur A."/>
            <person name="Mulrain L."/>
            <person name="Navidi A."/>
            <person name="Naylor J."/>
            <person name="Negash T."/>
            <person name="Nguyen T."/>
            <person name="Nguyen N."/>
            <person name="Nicol R."/>
            <person name="Norbu C."/>
            <person name="Norbu N."/>
            <person name="Novod N."/>
            <person name="O'Neill B."/>
            <person name="Osman S."/>
            <person name="Markiewicz E."/>
            <person name="Oyono O.L."/>
            <person name="Patti C."/>
            <person name="Phunkhang P."/>
            <person name="Pierre F."/>
            <person name="Priest M."/>
            <person name="Raghuraman S."/>
            <person name="Rege F."/>
            <person name="Reyes R."/>
            <person name="Rise C."/>
            <person name="Rogov P."/>
            <person name="Ross K."/>
            <person name="Ryan E."/>
            <person name="Settipalli S."/>
            <person name="Shea T."/>
            <person name="Sherpa N."/>
            <person name="Shi L."/>
            <person name="Shih D."/>
            <person name="Sparrow T."/>
            <person name="Spaulding J."/>
            <person name="Stalker J."/>
            <person name="Stange-Thomann N."/>
            <person name="Stavropoulos S."/>
            <person name="Stone C."/>
            <person name="Strader C."/>
            <person name="Tesfaye S."/>
            <person name="Thomson T."/>
            <person name="Thoulutsang Y."/>
            <person name="Thoulutsang D."/>
            <person name="Topham K."/>
            <person name="Topping I."/>
            <person name="Tsamla T."/>
            <person name="Vassiliev H."/>
            <person name="Vo A."/>
            <person name="Wangchuk T."/>
            <person name="Wangdi T."/>
            <person name="Weiand M."/>
            <person name="Wilkinson J."/>
            <person name="Wilson A."/>
            <person name="Yadav S."/>
            <person name="Young G."/>
            <person name="Yu Q."/>
            <person name="Zembek L."/>
            <person name="Zhong D."/>
            <person name="Zimmer A."/>
            <person name="Zwirko Z."/>
            <person name="Jaffe D.B."/>
            <person name="Alvarez P."/>
            <person name="Brockman W."/>
            <person name="Butler J."/>
            <person name="Chin C."/>
            <person name="Gnerre S."/>
            <person name="Grabherr M."/>
            <person name="Kleber M."/>
            <person name="Mauceli E."/>
            <person name="MacCallum I."/>
        </authorList>
    </citation>
    <scope>NUCLEOTIDE SEQUENCE [LARGE SCALE GENOMIC DNA]</scope>
    <source>
        <strain evidence="11">Tucson 14024-0371.13</strain>
    </source>
</reference>
<organism evidence="10 11">
    <name type="scientific">Drosophila ananassae</name>
    <name type="common">Fruit fly</name>
    <dbReference type="NCBI Taxonomy" id="7217"/>
    <lineage>
        <taxon>Eukaryota</taxon>
        <taxon>Metazoa</taxon>
        <taxon>Ecdysozoa</taxon>
        <taxon>Arthropoda</taxon>
        <taxon>Hexapoda</taxon>
        <taxon>Insecta</taxon>
        <taxon>Pterygota</taxon>
        <taxon>Neoptera</taxon>
        <taxon>Endopterygota</taxon>
        <taxon>Diptera</taxon>
        <taxon>Brachycera</taxon>
        <taxon>Muscomorpha</taxon>
        <taxon>Ephydroidea</taxon>
        <taxon>Drosophilidae</taxon>
        <taxon>Drosophila</taxon>
        <taxon>Sophophora</taxon>
    </lineage>
</organism>
<dbReference type="OrthoDB" id="567787at2759"/>
<evidence type="ECO:0000256" key="3">
    <source>
        <dbReference type="ARBA" id="ARBA00023212"/>
    </source>
</evidence>
<dbReference type="STRING" id="7217.A0A0P8XE66"/>
<comment type="subcellular location">
    <subcellularLocation>
        <location evidence="1">Cytoplasm</location>
        <location evidence="1">Cytoskeleton</location>
        <location evidence="1">Cilium axoneme</location>
    </subcellularLocation>
</comment>
<evidence type="ECO:0000256" key="5">
    <source>
        <dbReference type="ARBA" id="ARBA00029468"/>
    </source>
</evidence>
<dbReference type="GO" id="GO:0005930">
    <property type="term" value="C:axoneme"/>
    <property type="evidence" value="ECO:0007669"/>
    <property type="project" value="UniProtKB-SubCell"/>
</dbReference>
<evidence type="ECO:0000256" key="1">
    <source>
        <dbReference type="ARBA" id="ARBA00004430"/>
    </source>
</evidence>
<evidence type="ECO:0000259" key="9">
    <source>
        <dbReference type="Pfam" id="PF14738"/>
    </source>
</evidence>
<protein>
    <recommendedName>
        <fullName evidence="6">Cilia- and flagella-associated protein 91</fullName>
    </recommendedName>
</protein>
<feature type="region of interest" description="Disordered" evidence="8">
    <location>
        <begin position="1008"/>
        <end position="1031"/>
    </location>
</feature>
<dbReference type="Pfam" id="PF14738">
    <property type="entry name" value="CFAP91"/>
    <property type="match status" value="1"/>
</dbReference>
<evidence type="ECO:0000256" key="2">
    <source>
        <dbReference type="ARBA" id="ARBA00022490"/>
    </source>
</evidence>
<keyword evidence="11" id="KW-1185">Reference proteome</keyword>
<dbReference type="PANTHER" id="PTHR22455">
    <property type="entry name" value="CILIA- AND FLAGELLA-ASSOCIATED PROTEIN 91"/>
    <property type="match status" value="1"/>
</dbReference>
<feature type="compositionally biased region" description="Polar residues" evidence="8">
    <location>
        <begin position="949"/>
        <end position="959"/>
    </location>
</feature>
<accession>A0A0P8XE66</accession>
<feature type="compositionally biased region" description="Basic and acidic residues" evidence="8">
    <location>
        <begin position="899"/>
        <end position="943"/>
    </location>
</feature>
<keyword evidence="7" id="KW-0175">Coiled coil</keyword>
<name>A0A0P8XE66_DROAN</name>
<feature type="region of interest" description="Disordered" evidence="8">
    <location>
        <begin position="899"/>
        <end position="978"/>
    </location>
</feature>
<dbReference type="PANTHER" id="PTHR22455:SF10">
    <property type="entry name" value="CILIA- AND FLAGELLA-ASSOCIATED PROTEIN 91"/>
    <property type="match status" value="1"/>
</dbReference>
<dbReference type="InterPro" id="IPR032840">
    <property type="entry name" value="CFAP91_dom"/>
</dbReference>
<dbReference type="AlphaFoldDB" id="A0A0P8XE66"/>
<evidence type="ECO:0000256" key="4">
    <source>
        <dbReference type="ARBA" id="ARBA00023273"/>
    </source>
</evidence>
<proteinExistence type="inferred from homology"/>
<dbReference type="InterPro" id="IPR026720">
    <property type="entry name" value="CFAP91"/>
</dbReference>
<dbReference type="EMBL" id="CH902620">
    <property type="protein sequence ID" value="KPU73119.1"/>
    <property type="molecule type" value="Genomic_DNA"/>
</dbReference>
<gene>
    <name evidence="10" type="primary">Dana\GF15093</name>
    <name evidence="10" type="synonym">dana_GLEANR_15860</name>
    <name evidence="10" type="ORF">GF15093</name>
</gene>
<feature type="compositionally biased region" description="Polar residues" evidence="8">
    <location>
        <begin position="1162"/>
        <end position="1183"/>
    </location>
</feature>
<keyword evidence="2" id="KW-0963">Cytoplasm</keyword>
<evidence type="ECO:0000256" key="8">
    <source>
        <dbReference type="SAM" id="MobiDB-lite"/>
    </source>
</evidence>